<comment type="caution">
    <text evidence="1">The sequence shown here is derived from an EMBL/GenBank/DDBJ whole genome shotgun (WGS) entry which is preliminary data.</text>
</comment>
<accession>A0AAV7U6H9</accession>
<organism evidence="1 2">
    <name type="scientific">Pleurodeles waltl</name>
    <name type="common">Iberian ribbed newt</name>
    <dbReference type="NCBI Taxonomy" id="8319"/>
    <lineage>
        <taxon>Eukaryota</taxon>
        <taxon>Metazoa</taxon>
        <taxon>Chordata</taxon>
        <taxon>Craniata</taxon>
        <taxon>Vertebrata</taxon>
        <taxon>Euteleostomi</taxon>
        <taxon>Amphibia</taxon>
        <taxon>Batrachia</taxon>
        <taxon>Caudata</taxon>
        <taxon>Salamandroidea</taxon>
        <taxon>Salamandridae</taxon>
        <taxon>Pleurodelinae</taxon>
        <taxon>Pleurodeles</taxon>
    </lineage>
</organism>
<gene>
    <name evidence="1" type="ORF">NDU88_001069</name>
</gene>
<keyword evidence="2" id="KW-1185">Reference proteome</keyword>
<dbReference type="AlphaFoldDB" id="A0AAV7U6H9"/>
<protein>
    <submittedName>
        <fullName evidence="1">Uncharacterized protein</fullName>
    </submittedName>
</protein>
<name>A0AAV7U6H9_PLEWA</name>
<dbReference type="Proteomes" id="UP001066276">
    <property type="component" value="Chromosome 3_1"/>
</dbReference>
<sequence>MGAGRAFGLLGLSAHVRAVQPVRMRQAVSFSLGILELEESLKCWHMVGSLDSPTPVESSTSSSERISWCLEDPLAPSDSCGVAARAVQEQCSGVLENPLTISGSCGSVARAVPSVLAGGAC</sequence>
<reference evidence="1" key="1">
    <citation type="journal article" date="2022" name="bioRxiv">
        <title>Sequencing and chromosome-scale assembly of the giantPleurodeles waltlgenome.</title>
        <authorList>
            <person name="Brown T."/>
            <person name="Elewa A."/>
            <person name="Iarovenko S."/>
            <person name="Subramanian E."/>
            <person name="Araus A.J."/>
            <person name="Petzold A."/>
            <person name="Susuki M."/>
            <person name="Suzuki K.-i.T."/>
            <person name="Hayashi T."/>
            <person name="Toyoda A."/>
            <person name="Oliveira C."/>
            <person name="Osipova E."/>
            <person name="Leigh N.D."/>
            <person name="Simon A."/>
            <person name="Yun M.H."/>
        </authorList>
    </citation>
    <scope>NUCLEOTIDE SEQUENCE</scope>
    <source>
        <strain evidence="1">20211129_DDA</strain>
        <tissue evidence="1">Liver</tissue>
    </source>
</reference>
<proteinExistence type="predicted"/>
<dbReference type="EMBL" id="JANPWB010000005">
    <property type="protein sequence ID" value="KAJ1184261.1"/>
    <property type="molecule type" value="Genomic_DNA"/>
</dbReference>
<evidence type="ECO:0000313" key="2">
    <source>
        <dbReference type="Proteomes" id="UP001066276"/>
    </source>
</evidence>
<evidence type="ECO:0000313" key="1">
    <source>
        <dbReference type="EMBL" id="KAJ1184261.1"/>
    </source>
</evidence>